<dbReference type="GO" id="GO:0005783">
    <property type="term" value="C:endoplasmic reticulum"/>
    <property type="evidence" value="ECO:0007669"/>
    <property type="project" value="UniProtKB-ARBA"/>
</dbReference>
<protein>
    <submittedName>
        <fullName evidence="4">Uncharacterized protein LOC105061501 isoform X1</fullName>
    </submittedName>
</protein>
<dbReference type="Proteomes" id="UP000504607">
    <property type="component" value="Unplaced"/>
</dbReference>
<dbReference type="GO" id="GO:0051087">
    <property type="term" value="F:protein-folding chaperone binding"/>
    <property type="evidence" value="ECO:0007669"/>
    <property type="project" value="TreeGrafter"/>
</dbReference>
<feature type="transmembrane region" description="Helical" evidence="1">
    <location>
        <begin position="75"/>
        <end position="101"/>
    </location>
</feature>
<evidence type="ECO:0000259" key="2">
    <source>
        <dbReference type="PROSITE" id="PS50076"/>
    </source>
</evidence>
<dbReference type="RefSeq" id="XP_029116652.1">
    <property type="nucleotide sequence ID" value="XM_029260819.1"/>
</dbReference>
<sequence>MQGDEARRLLGFSTNSRPTTSQVKAAYRRKAMESHPDLFPPHEKSQAEAKFKLISEAYSSLWAGARSGSPVGGNACFACSLLYFSSFVNSVLFTKCLFQIATSVRVVRTGVPTGYRRSNPVLLKAPFLLIILGTVSLGGLNAMRAYQRQKEAYPSFNPFLP</sequence>
<dbReference type="Gene3D" id="1.10.287.110">
    <property type="entry name" value="DnaJ domain"/>
    <property type="match status" value="1"/>
</dbReference>
<proteinExistence type="predicted"/>
<evidence type="ECO:0000313" key="4">
    <source>
        <dbReference type="RefSeq" id="XP_029116652.1"/>
    </source>
</evidence>
<feature type="domain" description="J" evidence="2">
    <location>
        <begin position="5"/>
        <end position="66"/>
    </location>
</feature>
<name>A0A8N4I5K5_ELAGV</name>
<dbReference type="PANTHER" id="PTHR43948:SF14">
    <property type="entry name" value="PROTEIN DNAJ, PUTATIVE-RELATED"/>
    <property type="match status" value="1"/>
</dbReference>
<evidence type="ECO:0000256" key="1">
    <source>
        <dbReference type="SAM" id="Phobius"/>
    </source>
</evidence>
<dbReference type="SUPFAM" id="SSF46565">
    <property type="entry name" value="Chaperone J-domain"/>
    <property type="match status" value="1"/>
</dbReference>
<dbReference type="SMART" id="SM00271">
    <property type="entry name" value="DnaJ"/>
    <property type="match status" value="1"/>
</dbReference>
<dbReference type="InterPro" id="IPR001623">
    <property type="entry name" value="DnaJ_domain"/>
</dbReference>
<dbReference type="PANTHER" id="PTHR43948">
    <property type="entry name" value="DNAJ HOMOLOG SUBFAMILY B"/>
    <property type="match status" value="1"/>
</dbReference>
<dbReference type="OrthoDB" id="10250354at2759"/>
<dbReference type="Pfam" id="PF00226">
    <property type="entry name" value="DnaJ"/>
    <property type="match status" value="1"/>
</dbReference>
<dbReference type="GO" id="GO:0044183">
    <property type="term" value="F:protein folding chaperone"/>
    <property type="evidence" value="ECO:0007669"/>
    <property type="project" value="TreeGrafter"/>
</dbReference>
<dbReference type="PROSITE" id="PS50076">
    <property type="entry name" value="DNAJ_2"/>
    <property type="match status" value="1"/>
</dbReference>
<keyword evidence="3" id="KW-1185">Reference proteome</keyword>
<dbReference type="AlphaFoldDB" id="A0A8N4I5K5"/>
<reference evidence="4" key="1">
    <citation type="submission" date="2025-08" db="UniProtKB">
        <authorList>
            <consortium name="RefSeq"/>
        </authorList>
    </citation>
    <scope>IDENTIFICATION</scope>
</reference>
<evidence type="ECO:0000313" key="3">
    <source>
        <dbReference type="Proteomes" id="UP000504607"/>
    </source>
</evidence>
<dbReference type="GO" id="GO:0005634">
    <property type="term" value="C:nucleus"/>
    <property type="evidence" value="ECO:0007669"/>
    <property type="project" value="TreeGrafter"/>
</dbReference>
<keyword evidence="1" id="KW-1133">Transmembrane helix</keyword>
<keyword evidence="1" id="KW-0472">Membrane</keyword>
<feature type="transmembrane region" description="Helical" evidence="1">
    <location>
        <begin position="121"/>
        <end position="140"/>
    </location>
</feature>
<dbReference type="InterPro" id="IPR036869">
    <property type="entry name" value="J_dom_sf"/>
</dbReference>
<accession>A0A8N4I5K5</accession>
<dbReference type="GO" id="GO:0051082">
    <property type="term" value="F:unfolded protein binding"/>
    <property type="evidence" value="ECO:0007669"/>
    <property type="project" value="TreeGrafter"/>
</dbReference>
<keyword evidence="1" id="KW-0812">Transmembrane</keyword>
<dbReference type="CDD" id="cd06257">
    <property type="entry name" value="DnaJ"/>
    <property type="match status" value="1"/>
</dbReference>
<organism evidence="3 4">
    <name type="scientific">Elaeis guineensis var. tenera</name>
    <name type="common">Oil palm</name>
    <dbReference type="NCBI Taxonomy" id="51953"/>
    <lineage>
        <taxon>Eukaryota</taxon>
        <taxon>Viridiplantae</taxon>
        <taxon>Streptophyta</taxon>
        <taxon>Embryophyta</taxon>
        <taxon>Tracheophyta</taxon>
        <taxon>Spermatophyta</taxon>
        <taxon>Magnoliopsida</taxon>
        <taxon>Liliopsida</taxon>
        <taxon>Arecaceae</taxon>
        <taxon>Arecoideae</taxon>
        <taxon>Cocoseae</taxon>
        <taxon>Elaeidinae</taxon>
        <taxon>Elaeis</taxon>
    </lineage>
</organism>
<gene>
    <name evidence="4" type="primary">LOC105061501</name>
</gene>